<feature type="chain" id="PRO_5044185304" description="Glucose-methanol-choline oxidoreductase N-terminal domain-containing protein" evidence="5">
    <location>
        <begin position="25"/>
        <end position="444"/>
    </location>
</feature>
<comment type="cofactor">
    <cofactor evidence="1">
        <name>FAD</name>
        <dbReference type="ChEBI" id="CHEBI:57692"/>
    </cofactor>
</comment>
<evidence type="ECO:0000256" key="2">
    <source>
        <dbReference type="ARBA" id="ARBA00010790"/>
    </source>
</evidence>
<evidence type="ECO:0008006" key="10">
    <source>
        <dbReference type="Google" id="ProtNLM"/>
    </source>
</evidence>
<dbReference type="InterPro" id="IPR007867">
    <property type="entry name" value="GMC_OxRtase_C"/>
</dbReference>
<dbReference type="Proteomes" id="UP000013827">
    <property type="component" value="Unassembled WGS sequence"/>
</dbReference>
<feature type="domain" description="Glucose-methanol-choline oxidoreductase C-terminal" evidence="7">
    <location>
        <begin position="368"/>
        <end position="427"/>
    </location>
</feature>
<evidence type="ECO:0000259" key="6">
    <source>
        <dbReference type="Pfam" id="PF00732"/>
    </source>
</evidence>
<accession>A0A0D3KXN4</accession>
<dbReference type="PANTHER" id="PTHR11552">
    <property type="entry name" value="GLUCOSE-METHANOL-CHOLINE GMC OXIDOREDUCTASE"/>
    <property type="match status" value="1"/>
</dbReference>
<dbReference type="GO" id="GO:0016614">
    <property type="term" value="F:oxidoreductase activity, acting on CH-OH group of donors"/>
    <property type="evidence" value="ECO:0007669"/>
    <property type="project" value="InterPro"/>
</dbReference>
<dbReference type="AlphaFoldDB" id="A0A0D3KXN4"/>
<feature type="domain" description="Glucose-methanol-choline oxidoreductase N-terminal" evidence="6">
    <location>
        <begin position="31"/>
        <end position="165"/>
    </location>
</feature>
<sequence>MLREVGLLLLLAFSAWSIVRYLFADGGPAVFDYIVVGGGSTGAVVAGRLGEAGYSVLVLEAGGSTQISLGGDAEPVAGKWTIFDVPLGWVQVLSDHRWSKEFQWVVPADPPPAIARGLGGCGIHNAMLYMRGRPADFAEWGAGWSWDDVLPFYKRSEDNEQFGTSPLHGTGGPAFSTAGLPHVEDFNGPDRIGRVVGVEYVRGRAPTDKAKRLRAMARHEAEEDQPHADYCAQQRAMYAAGQHLQLVPRLCSWWHIHTTPAQPVTRRIGHRSNSSLGSPGMSVGAFLRSPYAKGPEPDLQLTVHPWDKFSRPWSKRLVGVRRIAGLEPMAQEEILPGKHAVSDAQLFDAIACGPAQFRTLGRPACDRSELPVNHLAGTARLGDPSDPRAVVDRYLRVIGVHGLRVADASVMPAPPSGNTHATCVMIGERAAQFIIDERQSRRRS</sequence>
<evidence type="ECO:0000256" key="5">
    <source>
        <dbReference type="SAM" id="SignalP"/>
    </source>
</evidence>
<dbReference type="InterPro" id="IPR036188">
    <property type="entry name" value="FAD/NAD-bd_sf"/>
</dbReference>
<dbReference type="GO" id="GO:0050660">
    <property type="term" value="F:flavin adenine dinucleotide binding"/>
    <property type="evidence" value="ECO:0007669"/>
    <property type="project" value="InterPro"/>
</dbReference>
<dbReference type="Gene3D" id="3.50.50.60">
    <property type="entry name" value="FAD/NAD(P)-binding domain"/>
    <property type="match status" value="2"/>
</dbReference>
<organism evidence="8 9">
    <name type="scientific">Emiliania huxleyi (strain CCMP1516)</name>
    <dbReference type="NCBI Taxonomy" id="280463"/>
    <lineage>
        <taxon>Eukaryota</taxon>
        <taxon>Haptista</taxon>
        <taxon>Haptophyta</taxon>
        <taxon>Prymnesiophyceae</taxon>
        <taxon>Isochrysidales</taxon>
        <taxon>Noelaerhabdaceae</taxon>
        <taxon>Emiliania</taxon>
    </lineage>
</organism>
<dbReference type="STRING" id="2903.R1G3W7"/>
<comment type="similarity">
    <text evidence="2">Belongs to the GMC oxidoreductase family.</text>
</comment>
<protein>
    <recommendedName>
        <fullName evidence="10">Glucose-methanol-choline oxidoreductase N-terminal domain-containing protein</fullName>
    </recommendedName>
</protein>
<evidence type="ECO:0000313" key="9">
    <source>
        <dbReference type="Proteomes" id="UP000013827"/>
    </source>
</evidence>
<dbReference type="KEGG" id="ehx:EMIHUDRAFT_108462"/>
<dbReference type="HOGENOM" id="CLU_002865_7_0_1"/>
<dbReference type="InterPro" id="IPR012132">
    <property type="entry name" value="GMC_OxRdtase"/>
</dbReference>
<proteinExistence type="inferred from homology"/>
<dbReference type="GeneID" id="17285789"/>
<feature type="signal peptide" evidence="5">
    <location>
        <begin position="1"/>
        <end position="24"/>
    </location>
</feature>
<evidence type="ECO:0000313" key="8">
    <source>
        <dbReference type="EnsemblProtists" id="EOD40519"/>
    </source>
</evidence>
<reference evidence="9" key="1">
    <citation type="journal article" date="2013" name="Nature">
        <title>Pan genome of the phytoplankton Emiliania underpins its global distribution.</title>
        <authorList>
            <person name="Read B.A."/>
            <person name="Kegel J."/>
            <person name="Klute M.J."/>
            <person name="Kuo A."/>
            <person name="Lefebvre S.C."/>
            <person name="Maumus F."/>
            <person name="Mayer C."/>
            <person name="Miller J."/>
            <person name="Monier A."/>
            <person name="Salamov A."/>
            <person name="Young J."/>
            <person name="Aguilar M."/>
            <person name="Claverie J.M."/>
            <person name="Frickenhaus S."/>
            <person name="Gonzalez K."/>
            <person name="Herman E.K."/>
            <person name="Lin Y.C."/>
            <person name="Napier J."/>
            <person name="Ogata H."/>
            <person name="Sarno A.F."/>
            <person name="Shmutz J."/>
            <person name="Schroeder D."/>
            <person name="de Vargas C."/>
            <person name="Verret F."/>
            <person name="von Dassow P."/>
            <person name="Valentin K."/>
            <person name="Van de Peer Y."/>
            <person name="Wheeler G."/>
            <person name="Dacks J.B."/>
            <person name="Delwiche C.F."/>
            <person name="Dyhrman S.T."/>
            <person name="Glockner G."/>
            <person name="John U."/>
            <person name="Richards T."/>
            <person name="Worden A.Z."/>
            <person name="Zhang X."/>
            <person name="Grigoriev I.V."/>
            <person name="Allen A.E."/>
            <person name="Bidle K."/>
            <person name="Borodovsky M."/>
            <person name="Bowler C."/>
            <person name="Brownlee C."/>
            <person name="Cock J.M."/>
            <person name="Elias M."/>
            <person name="Gladyshev V.N."/>
            <person name="Groth M."/>
            <person name="Guda C."/>
            <person name="Hadaegh A."/>
            <person name="Iglesias-Rodriguez M.D."/>
            <person name="Jenkins J."/>
            <person name="Jones B.M."/>
            <person name="Lawson T."/>
            <person name="Leese F."/>
            <person name="Lindquist E."/>
            <person name="Lobanov A."/>
            <person name="Lomsadze A."/>
            <person name="Malik S.B."/>
            <person name="Marsh M.E."/>
            <person name="Mackinder L."/>
            <person name="Mock T."/>
            <person name="Mueller-Roeber B."/>
            <person name="Pagarete A."/>
            <person name="Parker M."/>
            <person name="Probert I."/>
            <person name="Quesneville H."/>
            <person name="Raines C."/>
            <person name="Rensing S.A."/>
            <person name="Riano-Pachon D.M."/>
            <person name="Richier S."/>
            <person name="Rokitta S."/>
            <person name="Shiraiwa Y."/>
            <person name="Soanes D.M."/>
            <person name="van der Giezen M."/>
            <person name="Wahlund T.M."/>
            <person name="Williams B."/>
            <person name="Wilson W."/>
            <person name="Wolfe G."/>
            <person name="Wurch L.L."/>
        </authorList>
    </citation>
    <scope>NUCLEOTIDE SEQUENCE</scope>
</reference>
<keyword evidence="9" id="KW-1185">Reference proteome</keyword>
<dbReference type="PaxDb" id="2903-EOD40519"/>
<dbReference type="EnsemblProtists" id="EOD40519">
    <property type="protein sequence ID" value="EOD40519"/>
    <property type="gene ID" value="EMIHUDRAFT_108462"/>
</dbReference>
<evidence type="ECO:0000256" key="4">
    <source>
        <dbReference type="ARBA" id="ARBA00022827"/>
    </source>
</evidence>
<evidence type="ECO:0000256" key="1">
    <source>
        <dbReference type="ARBA" id="ARBA00001974"/>
    </source>
</evidence>
<dbReference type="eggNOG" id="KOG1238">
    <property type="taxonomic scope" value="Eukaryota"/>
</dbReference>
<dbReference type="SUPFAM" id="SSF51905">
    <property type="entry name" value="FAD/NAD(P)-binding domain"/>
    <property type="match status" value="1"/>
</dbReference>
<keyword evidence="5" id="KW-0732">Signal</keyword>
<dbReference type="PANTHER" id="PTHR11552:SF147">
    <property type="entry name" value="CHOLINE DEHYDROGENASE, MITOCHONDRIAL"/>
    <property type="match status" value="1"/>
</dbReference>
<dbReference type="RefSeq" id="XP_005792948.1">
    <property type="nucleotide sequence ID" value="XM_005792891.1"/>
</dbReference>
<dbReference type="InterPro" id="IPR000172">
    <property type="entry name" value="GMC_OxRdtase_N"/>
</dbReference>
<name>A0A0D3KXN4_EMIH1</name>
<dbReference type="PIRSF" id="PIRSF000137">
    <property type="entry name" value="Alcohol_oxidase"/>
    <property type="match status" value="1"/>
</dbReference>
<keyword evidence="3" id="KW-0285">Flavoprotein</keyword>
<reference evidence="8" key="2">
    <citation type="submission" date="2024-10" db="UniProtKB">
        <authorList>
            <consortium name="EnsemblProtists"/>
        </authorList>
    </citation>
    <scope>IDENTIFICATION</scope>
</reference>
<dbReference type="Pfam" id="PF00732">
    <property type="entry name" value="GMC_oxred_N"/>
    <property type="match status" value="1"/>
</dbReference>
<dbReference type="Pfam" id="PF05199">
    <property type="entry name" value="GMC_oxred_C"/>
    <property type="match status" value="1"/>
</dbReference>
<evidence type="ECO:0000259" key="7">
    <source>
        <dbReference type="Pfam" id="PF05199"/>
    </source>
</evidence>
<evidence type="ECO:0000256" key="3">
    <source>
        <dbReference type="ARBA" id="ARBA00022630"/>
    </source>
</evidence>
<dbReference type="OMA" id="TAGNCVA"/>
<keyword evidence="4" id="KW-0274">FAD</keyword>